<protein>
    <submittedName>
        <fullName evidence="1">Uncharacterized protein</fullName>
    </submittedName>
</protein>
<sequence length="161" mass="17674">MTSDRDPQPVTDALAAVRDAVDRCHAVMADTDRHQVADLLATASAASDLTATILRMVAPLADETEPGTENALERAADLAADSRGYIVTGLHLMAGAKAIADAVISLRQVTARSAQRRVVTQPAERGWWVGWAALRARAVRWWQEVWMLPDPDPRQATQYFW</sequence>
<dbReference type="Proteomes" id="UP000601223">
    <property type="component" value="Unassembled WGS sequence"/>
</dbReference>
<name>A0A8J3JHV0_9ACTN</name>
<reference evidence="1 2" key="1">
    <citation type="submission" date="2021-01" db="EMBL/GenBank/DDBJ databases">
        <title>Whole genome shotgun sequence of Catellatospora bangladeshensis NBRC 107357.</title>
        <authorList>
            <person name="Komaki H."/>
            <person name="Tamura T."/>
        </authorList>
    </citation>
    <scope>NUCLEOTIDE SEQUENCE [LARGE SCALE GENOMIC DNA]</scope>
    <source>
        <strain evidence="1 2">NBRC 107357</strain>
    </source>
</reference>
<proteinExistence type="predicted"/>
<gene>
    <name evidence="1" type="ORF">Cba03nite_22820</name>
</gene>
<dbReference type="EMBL" id="BONF01000011">
    <property type="protein sequence ID" value="GIF80933.1"/>
    <property type="molecule type" value="Genomic_DNA"/>
</dbReference>
<accession>A0A8J3JHV0</accession>
<dbReference type="AlphaFoldDB" id="A0A8J3JHV0"/>
<keyword evidence="2" id="KW-1185">Reference proteome</keyword>
<evidence type="ECO:0000313" key="2">
    <source>
        <dbReference type="Proteomes" id="UP000601223"/>
    </source>
</evidence>
<organism evidence="1 2">
    <name type="scientific">Catellatospora bangladeshensis</name>
    <dbReference type="NCBI Taxonomy" id="310355"/>
    <lineage>
        <taxon>Bacteria</taxon>
        <taxon>Bacillati</taxon>
        <taxon>Actinomycetota</taxon>
        <taxon>Actinomycetes</taxon>
        <taxon>Micromonosporales</taxon>
        <taxon>Micromonosporaceae</taxon>
        <taxon>Catellatospora</taxon>
    </lineage>
</organism>
<comment type="caution">
    <text evidence="1">The sequence shown here is derived from an EMBL/GenBank/DDBJ whole genome shotgun (WGS) entry which is preliminary data.</text>
</comment>
<evidence type="ECO:0000313" key="1">
    <source>
        <dbReference type="EMBL" id="GIF80933.1"/>
    </source>
</evidence>